<dbReference type="InterPro" id="IPR054549">
    <property type="entry name" value="UVB_sens_RUS_dom"/>
</dbReference>
<dbReference type="AlphaFoldDB" id="C8VFI6"/>
<comment type="subcellular location">
    <subcellularLocation>
        <location evidence="1">Membrane</location>
    </subcellularLocation>
</comment>
<keyword evidence="10" id="KW-1185">Reference proteome</keyword>
<evidence type="ECO:0000256" key="5">
    <source>
        <dbReference type="ARBA" id="ARBA00023136"/>
    </source>
</evidence>
<evidence type="ECO:0000256" key="4">
    <source>
        <dbReference type="ARBA" id="ARBA00022989"/>
    </source>
</evidence>
<dbReference type="PANTHER" id="PTHR12770">
    <property type="entry name" value="RUS1 FAMILY PROTEIN C16ORF58"/>
    <property type="match status" value="1"/>
</dbReference>
<feature type="compositionally biased region" description="Basic and acidic residues" evidence="6">
    <location>
        <begin position="311"/>
        <end position="327"/>
    </location>
</feature>
<dbReference type="OMA" id="KWGNLAE"/>
<evidence type="ECO:0000259" key="8">
    <source>
        <dbReference type="Pfam" id="PF04884"/>
    </source>
</evidence>
<dbReference type="KEGG" id="ani:ANIA_05754"/>
<name>C8VFI6_EMENI</name>
<dbReference type="InterPro" id="IPR006968">
    <property type="entry name" value="RUS_fam"/>
</dbReference>
<dbReference type="OrthoDB" id="364779at2759"/>
<organism evidence="9 10">
    <name type="scientific">Emericella nidulans (strain FGSC A4 / ATCC 38163 / CBS 112.46 / NRRL 194 / M139)</name>
    <name type="common">Aspergillus nidulans</name>
    <dbReference type="NCBI Taxonomy" id="227321"/>
    <lineage>
        <taxon>Eukaryota</taxon>
        <taxon>Fungi</taxon>
        <taxon>Dikarya</taxon>
        <taxon>Ascomycota</taxon>
        <taxon>Pezizomycotina</taxon>
        <taxon>Eurotiomycetes</taxon>
        <taxon>Eurotiomycetidae</taxon>
        <taxon>Eurotiales</taxon>
        <taxon>Aspergillaceae</taxon>
        <taxon>Aspergillus</taxon>
        <taxon>Aspergillus subgen. Nidulantes</taxon>
    </lineage>
</organism>
<keyword evidence="4 7" id="KW-1133">Transmembrane helix</keyword>
<evidence type="ECO:0000256" key="3">
    <source>
        <dbReference type="ARBA" id="ARBA00022692"/>
    </source>
</evidence>
<dbReference type="PANTHER" id="PTHR12770:SF31">
    <property type="entry name" value="RUS FAMILY MEMBER 1"/>
    <property type="match status" value="1"/>
</dbReference>
<dbReference type="InParanoid" id="C8VFI6"/>
<evidence type="ECO:0000256" key="7">
    <source>
        <dbReference type="SAM" id="Phobius"/>
    </source>
</evidence>
<sequence length="564" mass="61437">MDTKDKKIFTFSEVDELDHPTSTYIYSVPSSGTLSHKGGEKDTVTGRIDIVHASTPSKSWSLSSLRDVLIEVFLPAGYPHSVSDDYTAYQIFDSLQAFSSSIAGLLASRAVLQGVGVGNANASPTSALLLHILQDTSGRIATILFAHRVGTALEPECKMYRFAADIFNDLAMLLDCFSPMVPAGFNRVTVLSAAGVLRALCGVAGGSSKASLSAHFARWGNLAEVNAKDSSQETVISLIGMLVGSFVVSHITSFTATWLTLVFLLSMHLSLNYAAVRSVQMTTLNRQRANIVFSTLLSSDPDLADFVSSPSRKDERRASLKQQEHTHQNPNHIRPITPEQVAKEERIFAAGAALKWHSPPSQFSSSSRLLPEVQLLGSCQVGVSLRQFLCQAPYTTSSTSNTLKTDLPLEEITTLFHEEEYILFLTPSSKITFLGHTTTGLSAAVLIKRRDTSASTGLPSLKSKSNPHLKAWMHALFAAKILASSSAWSSHTRSYDLRSSNTLHVEDILRILSRTLNYLNEGDRFETYIESLRKAGWEVDGDGEGSGSALETRIGRRVVVSFNS</sequence>
<dbReference type="VEuPathDB" id="FungiDB:AN5754"/>
<feature type="domain" description="Protein root UVB sensitive/RUS" evidence="8">
    <location>
        <begin position="62"/>
        <end position="299"/>
    </location>
</feature>
<evidence type="ECO:0000256" key="6">
    <source>
        <dbReference type="SAM" id="MobiDB-lite"/>
    </source>
</evidence>
<accession>C8VFI6</accession>
<comment type="similarity">
    <text evidence="2">Belongs to the RUS1 family.</text>
</comment>
<reference evidence="10" key="1">
    <citation type="journal article" date="2005" name="Nature">
        <title>Sequencing of Aspergillus nidulans and comparative analysis with A. fumigatus and A. oryzae.</title>
        <authorList>
            <person name="Galagan J.E."/>
            <person name="Calvo S.E."/>
            <person name="Cuomo C."/>
            <person name="Ma L.J."/>
            <person name="Wortman J.R."/>
            <person name="Batzoglou S."/>
            <person name="Lee S.I."/>
            <person name="Basturkmen M."/>
            <person name="Spevak C.C."/>
            <person name="Clutterbuck J."/>
            <person name="Kapitonov V."/>
            <person name="Jurka J."/>
            <person name="Scazzocchio C."/>
            <person name="Farman M."/>
            <person name="Butler J."/>
            <person name="Purcell S."/>
            <person name="Harris S."/>
            <person name="Braus G.H."/>
            <person name="Draht O."/>
            <person name="Busch S."/>
            <person name="D'Enfert C."/>
            <person name="Bouchier C."/>
            <person name="Goldman G.H."/>
            <person name="Bell-Pedersen D."/>
            <person name="Griffiths-Jones S."/>
            <person name="Doonan J.H."/>
            <person name="Yu J."/>
            <person name="Vienken K."/>
            <person name="Pain A."/>
            <person name="Freitag M."/>
            <person name="Selker E.U."/>
            <person name="Archer D.B."/>
            <person name="Penalva M.A."/>
            <person name="Oakley B.R."/>
            <person name="Momany M."/>
            <person name="Tanaka T."/>
            <person name="Kumagai T."/>
            <person name="Asai K."/>
            <person name="Machida M."/>
            <person name="Nierman W.C."/>
            <person name="Denning D.W."/>
            <person name="Caddick M."/>
            <person name="Hynes M."/>
            <person name="Paoletti M."/>
            <person name="Fischer R."/>
            <person name="Miller B."/>
            <person name="Dyer P."/>
            <person name="Sachs M.S."/>
            <person name="Osmani S.A."/>
            <person name="Birren B.W."/>
        </authorList>
    </citation>
    <scope>NUCLEOTIDE SEQUENCE [LARGE SCALE GENOMIC DNA]</scope>
    <source>
        <strain evidence="10">FGSC A4 / ATCC 38163 / CBS 112.46 / NRRL 194 / M139</strain>
    </source>
</reference>
<gene>
    <name evidence="9" type="ORF">ANIA_05754</name>
</gene>
<dbReference type="RefSeq" id="XP_050468199.1">
    <property type="nucleotide sequence ID" value="XM_050612257.1"/>
</dbReference>
<evidence type="ECO:0000256" key="2">
    <source>
        <dbReference type="ARBA" id="ARBA00007558"/>
    </source>
</evidence>
<feature type="transmembrane region" description="Helical" evidence="7">
    <location>
        <begin position="235"/>
        <end position="252"/>
    </location>
</feature>
<dbReference type="Proteomes" id="UP000000560">
    <property type="component" value="Chromosome V"/>
</dbReference>
<dbReference type="GO" id="GO:0016020">
    <property type="term" value="C:membrane"/>
    <property type="evidence" value="ECO:0007669"/>
    <property type="project" value="UniProtKB-SubCell"/>
</dbReference>
<dbReference type="eggNOG" id="KOG4249">
    <property type="taxonomic scope" value="Eukaryota"/>
</dbReference>
<reference evidence="10" key="2">
    <citation type="journal article" date="2009" name="Fungal Genet. Biol.">
        <title>The 2008 update of the Aspergillus nidulans genome annotation: a community effort.</title>
        <authorList>
            <person name="Wortman J.R."/>
            <person name="Gilsenan J.M."/>
            <person name="Joardar V."/>
            <person name="Deegan J."/>
            <person name="Clutterbuck J."/>
            <person name="Andersen M.R."/>
            <person name="Archer D."/>
            <person name="Bencina M."/>
            <person name="Braus G."/>
            <person name="Coutinho P."/>
            <person name="von Dohren H."/>
            <person name="Doonan J."/>
            <person name="Driessen A.J."/>
            <person name="Durek P."/>
            <person name="Espeso E."/>
            <person name="Fekete E."/>
            <person name="Flipphi M."/>
            <person name="Estrada C.G."/>
            <person name="Geysens S."/>
            <person name="Goldman G."/>
            <person name="de Groot P.W."/>
            <person name="Hansen K."/>
            <person name="Harris S.D."/>
            <person name="Heinekamp T."/>
            <person name="Helmstaedt K."/>
            <person name="Henrissat B."/>
            <person name="Hofmann G."/>
            <person name="Homan T."/>
            <person name="Horio T."/>
            <person name="Horiuchi H."/>
            <person name="James S."/>
            <person name="Jones M."/>
            <person name="Karaffa L."/>
            <person name="Karanyi Z."/>
            <person name="Kato M."/>
            <person name="Keller N."/>
            <person name="Kelly D.E."/>
            <person name="Kiel J.A."/>
            <person name="Kim J.M."/>
            <person name="van der Klei I.J."/>
            <person name="Klis F.M."/>
            <person name="Kovalchuk A."/>
            <person name="Krasevec N."/>
            <person name="Kubicek C.P."/>
            <person name="Liu B."/>
            <person name="Maccabe A."/>
            <person name="Meyer V."/>
            <person name="Mirabito P."/>
            <person name="Miskei M."/>
            <person name="Mos M."/>
            <person name="Mullins J."/>
            <person name="Nelson D.R."/>
            <person name="Nielsen J."/>
            <person name="Oakley B.R."/>
            <person name="Osmani S.A."/>
            <person name="Pakula T."/>
            <person name="Paszewski A."/>
            <person name="Paulsen I."/>
            <person name="Pilsyk S."/>
            <person name="Pocsi I."/>
            <person name="Punt P.J."/>
            <person name="Ram A.F."/>
            <person name="Ren Q."/>
            <person name="Robellet X."/>
            <person name="Robson G."/>
            <person name="Seiboth B."/>
            <person name="van Solingen P."/>
            <person name="Specht T."/>
            <person name="Sun J."/>
            <person name="Taheri-Talesh N."/>
            <person name="Takeshita N."/>
            <person name="Ussery D."/>
            <person name="vanKuyk P.A."/>
            <person name="Visser H."/>
            <person name="van de Vondervoort P.J."/>
            <person name="de Vries R.P."/>
            <person name="Walton J."/>
            <person name="Xiang X."/>
            <person name="Xiong Y."/>
            <person name="Zeng A.P."/>
            <person name="Brandt B.W."/>
            <person name="Cornell M.J."/>
            <person name="van den Hondel C.A."/>
            <person name="Visser J."/>
            <person name="Oliver S.G."/>
            <person name="Turner G."/>
        </authorList>
    </citation>
    <scope>GENOME REANNOTATION</scope>
    <source>
        <strain evidence="10">FGSC A4 / ATCC 38163 / CBS 112.46 / NRRL 194 / M139</strain>
    </source>
</reference>
<evidence type="ECO:0000313" key="10">
    <source>
        <dbReference type="Proteomes" id="UP000000560"/>
    </source>
</evidence>
<evidence type="ECO:0000256" key="1">
    <source>
        <dbReference type="ARBA" id="ARBA00004370"/>
    </source>
</evidence>
<dbReference type="EMBL" id="BN001305">
    <property type="protein sequence ID" value="CBF81274.1"/>
    <property type="molecule type" value="Genomic_DNA"/>
</dbReference>
<dbReference type="Pfam" id="PF04884">
    <property type="entry name" value="UVB_sens_prot"/>
    <property type="match status" value="1"/>
</dbReference>
<protein>
    <submittedName>
        <fullName evidence="9">DUF647 domain protein (AFU_orthologue AFUA_6G06850)</fullName>
    </submittedName>
</protein>
<dbReference type="HOGENOM" id="CLU_015325_5_1_1"/>
<keyword evidence="3 7" id="KW-0812">Transmembrane</keyword>
<keyword evidence="5 7" id="KW-0472">Membrane</keyword>
<dbReference type="GeneID" id="2872049"/>
<proteinExistence type="inferred from homology"/>
<feature type="region of interest" description="Disordered" evidence="6">
    <location>
        <begin position="308"/>
        <end position="334"/>
    </location>
</feature>
<evidence type="ECO:0000313" key="9">
    <source>
        <dbReference type="EMBL" id="CBF81274.1"/>
    </source>
</evidence>